<feature type="region of interest" description="Disordered" evidence="1">
    <location>
        <begin position="105"/>
        <end position="126"/>
    </location>
</feature>
<reference evidence="2 3" key="2">
    <citation type="submission" date="2018-11" db="EMBL/GenBank/DDBJ databases">
        <authorList>
            <consortium name="Pathogen Informatics"/>
        </authorList>
    </citation>
    <scope>NUCLEOTIDE SEQUENCE [LARGE SCALE GENOMIC DNA]</scope>
</reference>
<organism evidence="4">
    <name type="scientific">Soboliphyme baturini</name>
    <dbReference type="NCBI Taxonomy" id="241478"/>
    <lineage>
        <taxon>Eukaryota</taxon>
        <taxon>Metazoa</taxon>
        <taxon>Ecdysozoa</taxon>
        <taxon>Nematoda</taxon>
        <taxon>Enoplea</taxon>
        <taxon>Dorylaimia</taxon>
        <taxon>Dioctophymatida</taxon>
        <taxon>Dioctophymatoidea</taxon>
        <taxon>Soboliphymatidae</taxon>
        <taxon>Soboliphyme</taxon>
    </lineage>
</organism>
<evidence type="ECO:0000313" key="4">
    <source>
        <dbReference type="WBParaSite" id="SBAD_0000863301-mRNA-1"/>
    </source>
</evidence>
<evidence type="ECO:0000256" key="1">
    <source>
        <dbReference type="SAM" id="MobiDB-lite"/>
    </source>
</evidence>
<feature type="compositionally biased region" description="Basic residues" evidence="1">
    <location>
        <begin position="105"/>
        <end position="119"/>
    </location>
</feature>
<keyword evidence="3" id="KW-1185">Reference proteome</keyword>
<gene>
    <name evidence="2" type="ORF">SBAD_LOCUS8324</name>
</gene>
<reference evidence="4" key="1">
    <citation type="submission" date="2016-06" db="UniProtKB">
        <authorList>
            <consortium name="WormBaseParasite"/>
        </authorList>
    </citation>
    <scope>IDENTIFICATION</scope>
</reference>
<evidence type="ECO:0000313" key="2">
    <source>
        <dbReference type="EMBL" id="VDP16501.1"/>
    </source>
</evidence>
<protein>
    <submittedName>
        <fullName evidence="2 4">Uncharacterized protein</fullName>
    </submittedName>
</protein>
<dbReference type="EMBL" id="UZAM01011481">
    <property type="protein sequence ID" value="VDP16501.1"/>
    <property type="molecule type" value="Genomic_DNA"/>
</dbReference>
<dbReference type="WBParaSite" id="SBAD_0000863301-mRNA-1">
    <property type="protein sequence ID" value="SBAD_0000863301-mRNA-1"/>
    <property type="gene ID" value="SBAD_0000863301"/>
</dbReference>
<dbReference type="AlphaFoldDB" id="A0A183IXH6"/>
<sequence>MAQIFTGFNAPLYPRVKTEVIDYEGPSPMTAAGLPQPSSTTTAMSVAAGQLARYSDAPGITQSLITSFSLRRVSLRADVADRHTISLTSVGVTGSISAHRVNPRQKHLRHSRKELKKPKMSPLPPSLPLCTDAISVRKSGRNRWCSAQV</sequence>
<proteinExistence type="predicted"/>
<name>A0A183IXH6_9BILA</name>
<evidence type="ECO:0000313" key="3">
    <source>
        <dbReference type="Proteomes" id="UP000270296"/>
    </source>
</evidence>
<accession>A0A183IXH6</accession>
<dbReference type="Proteomes" id="UP000270296">
    <property type="component" value="Unassembled WGS sequence"/>
</dbReference>